<feature type="non-terminal residue" evidence="1">
    <location>
        <position position="1"/>
    </location>
</feature>
<dbReference type="Proteomes" id="UP000574390">
    <property type="component" value="Unassembled WGS sequence"/>
</dbReference>
<reference evidence="1 2" key="1">
    <citation type="submission" date="2020-04" db="EMBL/GenBank/DDBJ databases">
        <title>Perkinsus olseni comparative genomics.</title>
        <authorList>
            <person name="Bogema D.R."/>
        </authorList>
    </citation>
    <scope>NUCLEOTIDE SEQUENCE [LARGE SCALE GENOMIC DNA]</scope>
    <source>
        <strain evidence="1">ATCC PRA-205</strain>
    </source>
</reference>
<dbReference type="EMBL" id="JABANM010022201">
    <property type="protein sequence ID" value="KAF4719977.1"/>
    <property type="molecule type" value="Genomic_DNA"/>
</dbReference>
<dbReference type="AlphaFoldDB" id="A0A7J6RHR6"/>
<evidence type="ECO:0000313" key="2">
    <source>
        <dbReference type="Proteomes" id="UP000574390"/>
    </source>
</evidence>
<accession>A0A7J6RHR6</accession>
<feature type="non-terminal residue" evidence="1">
    <location>
        <position position="280"/>
    </location>
</feature>
<name>A0A7J6RHR6_PEROL</name>
<organism evidence="1 2">
    <name type="scientific">Perkinsus olseni</name>
    <name type="common">Perkinsus atlanticus</name>
    <dbReference type="NCBI Taxonomy" id="32597"/>
    <lineage>
        <taxon>Eukaryota</taxon>
        <taxon>Sar</taxon>
        <taxon>Alveolata</taxon>
        <taxon>Perkinsozoa</taxon>
        <taxon>Perkinsea</taxon>
        <taxon>Perkinsida</taxon>
        <taxon>Perkinsidae</taxon>
        <taxon>Perkinsus</taxon>
    </lineage>
</organism>
<comment type="caution">
    <text evidence="1">The sequence shown here is derived from an EMBL/GenBank/DDBJ whole genome shotgun (WGS) entry which is preliminary data.</text>
</comment>
<sequence>LSRSPPISSAIFHQVRAMPSTSIAPAGAYISHGIGPRLASPELEKFLSTALAGMTVKVQCLCEVGRSWVMDGDEREQERQLRCFRNTLERHKDSQQMMVDEFRQAKDECLAEVKELSRIAVDENRDRAFDATKHFMESAAIQCREYFQGEYEKQMNEELMVKLADAAVLGLARDFDEVKARLRDEVVRMVGEEVHLSYANQWRDEIFSTAVLIKATSGGSCRLGYSGKPRVAVEFERHKADVTMKMVREEVANAMDQHLEEASDKMQRRFEAAVDGLKVD</sequence>
<protein>
    <submittedName>
        <fullName evidence="1">Uncharacterized protein</fullName>
    </submittedName>
</protein>
<evidence type="ECO:0000313" key="1">
    <source>
        <dbReference type="EMBL" id="KAF4719977.1"/>
    </source>
</evidence>
<proteinExistence type="predicted"/>
<gene>
    <name evidence="1" type="ORF">FOZ62_028498</name>
</gene>